<comment type="caution">
    <text evidence="1">The sequence shown here is derived from an EMBL/GenBank/DDBJ whole genome shotgun (WGS) entry which is preliminary data.</text>
</comment>
<proteinExistence type="predicted"/>
<gene>
    <name evidence="1" type="ORF">ROI90_17615</name>
</gene>
<evidence type="ECO:0000313" key="1">
    <source>
        <dbReference type="EMBL" id="MDU0372230.1"/>
    </source>
</evidence>
<keyword evidence="2" id="KW-1185">Reference proteome</keyword>
<reference evidence="1 2" key="1">
    <citation type="submission" date="2023-10" db="EMBL/GenBank/DDBJ databases">
        <title>Hymenobacter endophyticus sp. nov., an isolate from the leaf tissues of wheat.</title>
        <authorList>
            <person name="Dai Y."/>
        </authorList>
    </citation>
    <scope>NUCLEOTIDE SEQUENCE [LARGE SCALE GENOMIC DNA]</scope>
    <source>
        <strain evidence="1 2">ZK17L-C2</strain>
    </source>
</reference>
<dbReference type="EMBL" id="JAWDJT010000013">
    <property type="protein sequence ID" value="MDU0372230.1"/>
    <property type="molecule type" value="Genomic_DNA"/>
</dbReference>
<dbReference type="Proteomes" id="UP001250698">
    <property type="component" value="Unassembled WGS sequence"/>
</dbReference>
<protein>
    <submittedName>
        <fullName evidence="1">Uncharacterized protein</fullName>
    </submittedName>
</protein>
<sequence length="123" mass="13732">MLSATNKDAALLKLGFTRISLYRSWDYPIGTAEETIIPASDVRYLHQTVATDGTRLYAYSWVEEPGLLLTTERHVSALQQVVAELETNDLSLLEYLVDTFFQQHGGRGSHIISALHRSHSVAS</sequence>
<dbReference type="RefSeq" id="WP_315999678.1">
    <property type="nucleotide sequence ID" value="NZ_JAWDJT010000013.1"/>
</dbReference>
<evidence type="ECO:0000313" key="2">
    <source>
        <dbReference type="Proteomes" id="UP001250698"/>
    </source>
</evidence>
<accession>A0ABU3TLK2</accession>
<name>A0ABU3TLK2_9BACT</name>
<organism evidence="1 2">
    <name type="scientific">Hymenobacter endophyticus</name>
    <dbReference type="NCBI Taxonomy" id="3076335"/>
    <lineage>
        <taxon>Bacteria</taxon>
        <taxon>Pseudomonadati</taxon>
        <taxon>Bacteroidota</taxon>
        <taxon>Cytophagia</taxon>
        <taxon>Cytophagales</taxon>
        <taxon>Hymenobacteraceae</taxon>
        <taxon>Hymenobacter</taxon>
    </lineage>
</organism>